<evidence type="ECO:0000256" key="5">
    <source>
        <dbReference type="ARBA" id="ARBA00022840"/>
    </source>
</evidence>
<dbReference type="GO" id="GO:0071816">
    <property type="term" value="P:tail-anchored membrane protein insertion into ER membrane"/>
    <property type="evidence" value="ECO:0007669"/>
    <property type="project" value="TreeGrafter"/>
</dbReference>
<organism evidence="9 10">
    <name type="scientific">Ceratopteris richardii</name>
    <name type="common">Triangle waterfern</name>
    <dbReference type="NCBI Taxonomy" id="49495"/>
    <lineage>
        <taxon>Eukaryota</taxon>
        <taxon>Viridiplantae</taxon>
        <taxon>Streptophyta</taxon>
        <taxon>Embryophyta</taxon>
        <taxon>Tracheophyta</taxon>
        <taxon>Polypodiopsida</taxon>
        <taxon>Polypodiidae</taxon>
        <taxon>Polypodiales</taxon>
        <taxon>Pteridineae</taxon>
        <taxon>Pteridaceae</taxon>
        <taxon>Parkerioideae</taxon>
        <taxon>Ceratopteris</taxon>
    </lineage>
</organism>
<evidence type="ECO:0000256" key="1">
    <source>
        <dbReference type="ARBA" id="ARBA00011040"/>
    </source>
</evidence>
<sequence>MTRCGLIHQLGPSPFVGAFSGALRRDITRTSFNYCEQNPLSFKLYLSSIGLASQSKHTIPARWNGRSSRVASCIRAVSAPAEVEKTFDEMVMGTQRKYYMLGGKGGVGKTSLAASLAVKFANNGHPTLVVSTDPAHSLSDSFAQDLTGGMPVSVEGPDSSLYAMEIDPEQARAEFRAATSKDGGSGVKDFMDSMGLGGWVEQLGELKLGELLDTPPPGLDEAIAIAKVIQFIQAPEYSKFTRIVFDTAPTGHTLRLLSLPDFLDASIGKLLKLKEKLSSATAAIKAVFGQSSDGGDSATSKLELLKQRMIMVREIFRNKESTEFVIVTIPTVMAISESGRLHRSLIKEGVPVKRLIVNQILPPSNTDCKFCNIKRKDQQRALNMLKSDPTLKDLHLIESPLFDVEIRGVPALQFMGDRVWQ</sequence>
<proteinExistence type="inferred from homology"/>
<dbReference type="GO" id="GO:0016887">
    <property type="term" value="F:ATP hydrolysis activity"/>
    <property type="evidence" value="ECO:0007669"/>
    <property type="project" value="InterPro"/>
</dbReference>
<dbReference type="GO" id="GO:0043529">
    <property type="term" value="C:GET complex"/>
    <property type="evidence" value="ECO:0007669"/>
    <property type="project" value="TreeGrafter"/>
</dbReference>
<evidence type="ECO:0000256" key="2">
    <source>
        <dbReference type="ARBA" id="ARBA00022528"/>
    </source>
</evidence>
<dbReference type="OMA" id="YAMMLDM"/>
<dbReference type="Proteomes" id="UP000825935">
    <property type="component" value="Chromosome 10"/>
</dbReference>
<accession>A0A8T2U2Y5</accession>
<comment type="similarity">
    <text evidence="1">Belongs to the arsA ATPase family.</text>
</comment>
<dbReference type="InterPro" id="IPR027417">
    <property type="entry name" value="P-loop_NTPase"/>
</dbReference>
<dbReference type="OrthoDB" id="1770at2759"/>
<dbReference type="AlphaFoldDB" id="A0A8T2U2Y5"/>
<keyword evidence="10" id="KW-1185">Reference proteome</keyword>
<keyword evidence="4" id="KW-0378">Hydrolase</keyword>
<evidence type="ECO:0000313" key="9">
    <source>
        <dbReference type="EMBL" id="KAH7426959.1"/>
    </source>
</evidence>
<evidence type="ECO:0000313" key="10">
    <source>
        <dbReference type="Proteomes" id="UP000825935"/>
    </source>
</evidence>
<dbReference type="EMBL" id="CM035415">
    <property type="protein sequence ID" value="KAH7426959.1"/>
    <property type="molecule type" value="Genomic_DNA"/>
</dbReference>
<dbReference type="NCBIfam" id="TIGR00345">
    <property type="entry name" value="GET3_arsA_TRC40"/>
    <property type="match status" value="1"/>
</dbReference>
<name>A0A8T2U2Y5_CERRI</name>
<reference evidence="9" key="1">
    <citation type="submission" date="2021-08" db="EMBL/GenBank/DDBJ databases">
        <title>WGS assembly of Ceratopteris richardii.</title>
        <authorList>
            <person name="Marchant D.B."/>
            <person name="Chen G."/>
            <person name="Jenkins J."/>
            <person name="Shu S."/>
            <person name="Leebens-Mack J."/>
            <person name="Grimwood J."/>
            <person name="Schmutz J."/>
            <person name="Soltis P."/>
            <person name="Soltis D."/>
            <person name="Chen Z.-H."/>
        </authorList>
    </citation>
    <scope>NUCLEOTIDE SEQUENCE</scope>
    <source>
        <strain evidence="9">Whitten #5841</strain>
        <tissue evidence="9">Leaf</tissue>
    </source>
</reference>
<dbReference type="Gene3D" id="3.40.50.300">
    <property type="entry name" value="P-loop containing nucleotide triphosphate hydrolases"/>
    <property type="match status" value="1"/>
</dbReference>
<evidence type="ECO:0000256" key="7">
    <source>
        <dbReference type="ARBA" id="ARBA00048778"/>
    </source>
</evidence>
<keyword evidence="2" id="KW-0934">Plastid</keyword>
<comment type="catalytic activity">
    <reaction evidence="7">
        <text>ATP + H2O = ADP + phosphate + H(+)</text>
        <dbReference type="Rhea" id="RHEA:13065"/>
        <dbReference type="ChEBI" id="CHEBI:15377"/>
        <dbReference type="ChEBI" id="CHEBI:15378"/>
        <dbReference type="ChEBI" id="CHEBI:30616"/>
        <dbReference type="ChEBI" id="CHEBI:43474"/>
        <dbReference type="ChEBI" id="CHEBI:456216"/>
    </reaction>
    <physiologicalReaction direction="left-to-right" evidence="7">
        <dbReference type="Rhea" id="RHEA:13066"/>
    </physiologicalReaction>
</comment>
<feature type="domain" description="ArsA/GET3 Anion-transporting ATPase-like" evidence="8">
    <location>
        <begin position="97"/>
        <end position="417"/>
    </location>
</feature>
<evidence type="ECO:0000256" key="4">
    <source>
        <dbReference type="ARBA" id="ARBA00022801"/>
    </source>
</evidence>
<gene>
    <name evidence="9" type="ORF">KP509_10G023800</name>
</gene>
<keyword evidence="6" id="KW-0809">Transit peptide</keyword>
<protein>
    <recommendedName>
        <fullName evidence="8">ArsA/GET3 Anion-transporting ATPase-like domain-containing protein</fullName>
    </recommendedName>
</protein>
<dbReference type="GO" id="GO:0005524">
    <property type="term" value="F:ATP binding"/>
    <property type="evidence" value="ECO:0007669"/>
    <property type="project" value="UniProtKB-KW"/>
</dbReference>
<comment type="caution">
    <text evidence="9">The sequence shown here is derived from an EMBL/GenBank/DDBJ whole genome shotgun (WGS) entry which is preliminary data.</text>
</comment>
<dbReference type="CDD" id="cd02035">
    <property type="entry name" value="ArsA"/>
    <property type="match status" value="1"/>
</dbReference>
<keyword evidence="2" id="KW-0150">Chloroplast</keyword>
<dbReference type="PANTHER" id="PTHR10803">
    <property type="entry name" value="ARSENICAL PUMP-DRIVING ATPASE ARSENITE-TRANSLOCATING ATPASE"/>
    <property type="match status" value="1"/>
</dbReference>
<dbReference type="InterPro" id="IPR016300">
    <property type="entry name" value="ATPase_ArsA/GET3"/>
</dbReference>
<dbReference type="Pfam" id="PF02374">
    <property type="entry name" value="ArsA_ATPase"/>
    <property type="match status" value="1"/>
</dbReference>
<dbReference type="FunFam" id="3.40.50.300:FF:000936">
    <property type="entry name" value="Arsenical pump-driving ATPase"/>
    <property type="match status" value="1"/>
</dbReference>
<keyword evidence="5" id="KW-0067">ATP-binding</keyword>
<evidence type="ECO:0000259" key="8">
    <source>
        <dbReference type="Pfam" id="PF02374"/>
    </source>
</evidence>
<dbReference type="InterPro" id="IPR025723">
    <property type="entry name" value="ArsA/GET3_ATPase-like"/>
</dbReference>
<keyword evidence="3" id="KW-0547">Nucleotide-binding</keyword>
<dbReference type="SUPFAM" id="SSF52540">
    <property type="entry name" value="P-loop containing nucleoside triphosphate hydrolases"/>
    <property type="match status" value="1"/>
</dbReference>
<dbReference type="PANTHER" id="PTHR10803:SF0">
    <property type="entry name" value="ATPASE GET3B"/>
    <property type="match status" value="1"/>
</dbReference>
<evidence type="ECO:0000256" key="6">
    <source>
        <dbReference type="ARBA" id="ARBA00022946"/>
    </source>
</evidence>
<evidence type="ECO:0000256" key="3">
    <source>
        <dbReference type="ARBA" id="ARBA00022741"/>
    </source>
</evidence>